<dbReference type="Pfam" id="PF16727">
    <property type="entry name" value="REV1_C"/>
    <property type="match status" value="1"/>
</dbReference>
<dbReference type="PANTHER" id="PTHR45990">
    <property type="entry name" value="DNA REPAIR PROTEIN REV1"/>
    <property type="match status" value="1"/>
</dbReference>
<keyword evidence="10" id="KW-0238">DNA-binding</keyword>
<dbReference type="PROSITE" id="PS50173">
    <property type="entry name" value="UMUC"/>
    <property type="match status" value="1"/>
</dbReference>
<keyword evidence="7" id="KW-0479">Metal-binding</keyword>
<evidence type="ECO:0000256" key="7">
    <source>
        <dbReference type="ARBA" id="ARBA00022723"/>
    </source>
</evidence>
<dbReference type="SUPFAM" id="SSF100879">
    <property type="entry name" value="Lesion bypass DNA polymerase (Y-family), little finger domain"/>
    <property type="match status" value="1"/>
</dbReference>
<keyword evidence="4" id="KW-0237">DNA synthesis</keyword>
<dbReference type="FunFam" id="3.30.1490.100:FF:000001">
    <property type="entry name" value="DNA repair protein REV1"/>
    <property type="match status" value="1"/>
</dbReference>
<evidence type="ECO:0000256" key="3">
    <source>
        <dbReference type="ARBA" id="ARBA00020399"/>
    </source>
</evidence>
<dbReference type="InterPro" id="IPR025527">
    <property type="entry name" value="HUWE1/Rev1_UBM"/>
</dbReference>
<dbReference type="Gene3D" id="1.10.150.20">
    <property type="entry name" value="5' to 3' exonuclease, C-terminal subdomain"/>
    <property type="match status" value="1"/>
</dbReference>
<keyword evidence="8" id="KW-0227">DNA damage</keyword>
<feature type="domain" description="UmuC" evidence="15">
    <location>
        <begin position="1"/>
        <end position="110"/>
    </location>
</feature>
<accession>A0A9P6MY46</accession>
<dbReference type="GO" id="GO:0070987">
    <property type="term" value="P:error-free translesion synthesis"/>
    <property type="evidence" value="ECO:0007669"/>
    <property type="project" value="TreeGrafter"/>
</dbReference>
<dbReference type="GO" id="GO:0042276">
    <property type="term" value="P:error-prone translesion synthesis"/>
    <property type="evidence" value="ECO:0007669"/>
    <property type="project" value="TreeGrafter"/>
</dbReference>
<evidence type="ECO:0000256" key="14">
    <source>
        <dbReference type="SAM" id="MobiDB-lite"/>
    </source>
</evidence>
<dbReference type="Gene3D" id="3.30.70.270">
    <property type="match status" value="1"/>
</dbReference>
<keyword evidence="17" id="KW-1185">Reference proteome</keyword>
<keyword evidence="13" id="KW-0175">Coiled coil</keyword>
<evidence type="ECO:0000256" key="8">
    <source>
        <dbReference type="ARBA" id="ARBA00022763"/>
    </source>
</evidence>
<feature type="region of interest" description="Disordered" evidence="14">
    <location>
        <begin position="567"/>
        <end position="601"/>
    </location>
</feature>
<evidence type="ECO:0000256" key="2">
    <source>
        <dbReference type="ARBA" id="ARBA00010945"/>
    </source>
</evidence>
<dbReference type="AlphaFoldDB" id="A0A9P6MY46"/>
<dbReference type="SUPFAM" id="SSF56672">
    <property type="entry name" value="DNA/RNA polymerases"/>
    <property type="match status" value="2"/>
</dbReference>
<dbReference type="GO" id="GO:0046872">
    <property type="term" value="F:metal ion binding"/>
    <property type="evidence" value="ECO:0007669"/>
    <property type="project" value="UniProtKB-KW"/>
</dbReference>
<evidence type="ECO:0000256" key="11">
    <source>
        <dbReference type="ARBA" id="ARBA00023204"/>
    </source>
</evidence>
<feature type="coiled-coil region" evidence="13">
    <location>
        <begin position="735"/>
        <end position="762"/>
    </location>
</feature>
<dbReference type="Pfam" id="PF21999">
    <property type="entry name" value="IMS_HHH_1"/>
    <property type="match status" value="1"/>
</dbReference>
<dbReference type="Gene3D" id="1.20.58.1280">
    <property type="entry name" value="DNA repair protein Rev1, C-terminal domain"/>
    <property type="match status" value="1"/>
</dbReference>
<comment type="subcellular location">
    <subcellularLocation>
        <location evidence="1">Nucleus</location>
    </subcellularLocation>
</comment>
<feature type="compositionally biased region" description="Polar residues" evidence="14">
    <location>
        <begin position="493"/>
        <end position="516"/>
    </location>
</feature>
<protein>
    <recommendedName>
        <fullName evidence="3">DNA repair protein REV1</fullName>
    </recommendedName>
</protein>
<dbReference type="Pfam" id="PF14377">
    <property type="entry name" value="UBM"/>
    <property type="match status" value="3"/>
</dbReference>
<dbReference type="InterPro" id="IPR031991">
    <property type="entry name" value="Rev1_C"/>
</dbReference>
<dbReference type="PANTHER" id="PTHR45990:SF1">
    <property type="entry name" value="DNA REPAIR PROTEIN REV1"/>
    <property type="match status" value="1"/>
</dbReference>
<evidence type="ECO:0000313" key="17">
    <source>
        <dbReference type="Proteomes" id="UP000703661"/>
    </source>
</evidence>
<reference evidence="16" key="1">
    <citation type="journal article" date="2020" name="Fungal Divers.">
        <title>Resolving the Mortierellaceae phylogeny through synthesis of multi-gene phylogenetics and phylogenomics.</title>
        <authorList>
            <person name="Vandepol N."/>
            <person name="Liber J."/>
            <person name="Desiro A."/>
            <person name="Na H."/>
            <person name="Kennedy M."/>
            <person name="Barry K."/>
            <person name="Grigoriev I.V."/>
            <person name="Miller A.N."/>
            <person name="O'Donnell K."/>
            <person name="Stajich J.E."/>
            <person name="Bonito G."/>
        </authorList>
    </citation>
    <scope>NUCLEOTIDE SEQUENCE</scope>
    <source>
        <strain evidence="16">NRRL 2769</strain>
    </source>
</reference>
<dbReference type="Pfam" id="PF11799">
    <property type="entry name" value="IMS_C"/>
    <property type="match status" value="1"/>
</dbReference>
<dbReference type="GO" id="GO:0005634">
    <property type="term" value="C:nucleus"/>
    <property type="evidence" value="ECO:0007669"/>
    <property type="project" value="UniProtKB-SubCell"/>
</dbReference>
<gene>
    <name evidence="16" type="primary">REV1_1</name>
    <name evidence="16" type="ORF">BGZ80_009054</name>
</gene>
<evidence type="ECO:0000256" key="4">
    <source>
        <dbReference type="ARBA" id="ARBA00022634"/>
    </source>
</evidence>
<name>A0A9P6MY46_9FUNG</name>
<dbReference type="InterPro" id="IPR017961">
    <property type="entry name" value="DNA_pol_Y-fam_little_finger"/>
</dbReference>
<dbReference type="InterPro" id="IPR001126">
    <property type="entry name" value="UmuC"/>
</dbReference>
<evidence type="ECO:0000259" key="15">
    <source>
        <dbReference type="PROSITE" id="PS50173"/>
    </source>
</evidence>
<dbReference type="InterPro" id="IPR043128">
    <property type="entry name" value="Rev_trsase/Diguanyl_cyclase"/>
</dbReference>
<evidence type="ECO:0000313" key="16">
    <source>
        <dbReference type="EMBL" id="KAG0016641.1"/>
    </source>
</evidence>
<evidence type="ECO:0000256" key="10">
    <source>
        <dbReference type="ARBA" id="ARBA00023125"/>
    </source>
</evidence>
<keyword evidence="11" id="KW-0234">DNA repair</keyword>
<sequence>MLAKRVREEIFLATGCHASVGVAPNVLLAKLSTKRAKPHGQFIWPGAPGSEETLCELRGPKSLPVDIDIDTSLTPSSSEGGSQHIKHDLPVVDQSNNLKGFSVNDLPGVGYKTKQELQERFSVQTLYELQQISKEELQRICGMKTGEMLYNSCRGIDETTLASDRDKARQSVSAEISWGVRFENQDQVDVFLRDLAREVSKRLKEIDRKGKSIVMKVMKRKEYVAGRWKHLGHGPVDQFVRTGQLPMYTDDPDVIAKEAHILLQHFKIDVLDLRGLGIQVLKLNNDVINGVPRTAFASLDSMNQTTLSTAMFQRKALTPNASDSVDSSKIQLSEHQAPLLKSMELSGYNSEVSQGDLTLEIDNETFKELPTDIQEELLRHHRFVFVNQNGSETTITASSKEMQLNSRPGLDSCVSLHHGSKDKDLPQTAVDHVLPPWSQVDPAELVALSTPMMRDTLSESVLQSLPPEIRAEIEQEYTHIMENNELIRKLARPTSNHTADNSSVSLLHQPVFTDNQGGSRGRGKSMRRGSTRGRPRGRGRGRGRELGNLSNGIECVRIVRDDVDEALRESREKESQHKSLQESVSDRETSSGDTHVPPLDSEFLAALPPDIRAELETAHKVEIMKSRRKRATQAALTKDQSTAVYDAEYSKECRTRVDRSVLIERPTLMGLSHLDEIRDMLGEWVQSTLLREEEGATNIHDVHDASSSANPRMIIYDEGPNPEDVWSFSEYIARVIFMERDLDKARLLLRFLERKIEDNKRKATPTRLSPKHLQVLISWPEALKSISSVAEHLVAVLYGGTFATD</sequence>
<dbReference type="GO" id="GO:0017125">
    <property type="term" value="F:deoxycytidyl transferase activity"/>
    <property type="evidence" value="ECO:0007669"/>
    <property type="project" value="TreeGrafter"/>
</dbReference>
<evidence type="ECO:0000256" key="13">
    <source>
        <dbReference type="SAM" id="Coils"/>
    </source>
</evidence>
<evidence type="ECO:0000256" key="9">
    <source>
        <dbReference type="ARBA" id="ARBA00022842"/>
    </source>
</evidence>
<evidence type="ECO:0000256" key="12">
    <source>
        <dbReference type="ARBA" id="ARBA00023242"/>
    </source>
</evidence>
<comment type="caution">
    <text evidence="16">The sequence shown here is derived from an EMBL/GenBank/DDBJ whole genome shotgun (WGS) entry which is preliminary data.</text>
</comment>
<dbReference type="InterPro" id="IPR053848">
    <property type="entry name" value="IMS_HHH_1"/>
</dbReference>
<dbReference type="GO" id="GO:0003887">
    <property type="term" value="F:DNA-directed DNA polymerase activity"/>
    <property type="evidence" value="ECO:0007669"/>
    <property type="project" value="InterPro"/>
</dbReference>
<dbReference type="Pfam" id="PF00817">
    <property type="entry name" value="IMS"/>
    <property type="match status" value="1"/>
</dbReference>
<dbReference type="InterPro" id="IPR038401">
    <property type="entry name" value="Rev1_C_sf"/>
</dbReference>
<dbReference type="InterPro" id="IPR036775">
    <property type="entry name" value="DNA_pol_Y-fam_lit_finger_sf"/>
</dbReference>
<keyword evidence="9" id="KW-0460">Magnesium</keyword>
<feature type="compositionally biased region" description="Basic residues" evidence="14">
    <location>
        <begin position="521"/>
        <end position="541"/>
    </location>
</feature>
<dbReference type="Gene3D" id="3.30.1490.100">
    <property type="entry name" value="DNA polymerase, Y-family, little finger domain"/>
    <property type="match status" value="1"/>
</dbReference>
<dbReference type="GO" id="GO:0003684">
    <property type="term" value="F:damaged DNA binding"/>
    <property type="evidence" value="ECO:0007669"/>
    <property type="project" value="InterPro"/>
</dbReference>
<dbReference type="EMBL" id="JAAAID010000515">
    <property type="protein sequence ID" value="KAG0016641.1"/>
    <property type="molecule type" value="Genomic_DNA"/>
</dbReference>
<feature type="region of interest" description="Disordered" evidence="14">
    <location>
        <begin position="493"/>
        <end position="547"/>
    </location>
</feature>
<evidence type="ECO:0000256" key="1">
    <source>
        <dbReference type="ARBA" id="ARBA00004123"/>
    </source>
</evidence>
<feature type="compositionally biased region" description="Basic and acidic residues" evidence="14">
    <location>
        <begin position="567"/>
        <end position="590"/>
    </location>
</feature>
<keyword evidence="5 16" id="KW-0808">Transferase</keyword>
<evidence type="ECO:0000256" key="5">
    <source>
        <dbReference type="ARBA" id="ARBA00022679"/>
    </source>
</evidence>
<dbReference type="GO" id="GO:0006281">
    <property type="term" value="P:DNA repair"/>
    <property type="evidence" value="ECO:0007669"/>
    <property type="project" value="UniProtKB-KW"/>
</dbReference>
<keyword evidence="6" id="KW-0548">Nucleotidyltransferase</keyword>
<comment type="similarity">
    <text evidence="2">Belongs to the DNA polymerase type-Y family.</text>
</comment>
<proteinExistence type="inferred from homology"/>
<organism evidence="16 17">
    <name type="scientific">Entomortierella chlamydospora</name>
    <dbReference type="NCBI Taxonomy" id="101097"/>
    <lineage>
        <taxon>Eukaryota</taxon>
        <taxon>Fungi</taxon>
        <taxon>Fungi incertae sedis</taxon>
        <taxon>Mucoromycota</taxon>
        <taxon>Mortierellomycotina</taxon>
        <taxon>Mortierellomycetes</taxon>
        <taxon>Mortierellales</taxon>
        <taxon>Mortierellaceae</taxon>
        <taxon>Entomortierella</taxon>
    </lineage>
</organism>
<evidence type="ECO:0000256" key="6">
    <source>
        <dbReference type="ARBA" id="ARBA00022695"/>
    </source>
</evidence>
<dbReference type="Proteomes" id="UP000703661">
    <property type="component" value="Unassembled WGS sequence"/>
</dbReference>
<dbReference type="InterPro" id="IPR043502">
    <property type="entry name" value="DNA/RNA_pol_sf"/>
</dbReference>
<keyword evidence="12" id="KW-0539">Nucleus</keyword>